<dbReference type="AlphaFoldDB" id="A0AAU9G3P0"/>
<gene>
    <name evidence="2" type="ORF">DMAD_01996</name>
</gene>
<evidence type="ECO:0000256" key="1">
    <source>
        <dbReference type="SAM" id="MobiDB-lite"/>
    </source>
</evidence>
<dbReference type="Proteomes" id="UP001500889">
    <property type="component" value="Chromosome A"/>
</dbReference>
<feature type="region of interest" description="Disordered" evidence="1">
    <location>
        <begin position="1"/>
        <end position="40"/>
    </location>
</feature>
<sequence>MNPFKCGDDTAAGSSLKEENNGGASENQKSLDQQSAKEVPAPVVLKQSDFDGIVGKLTNHYKRVAEFKRRTEMTMKSYMKFMPLYNEAMKLYAAKLALSKQQKTEEQLSDANQTLEALTEKTIEELRTIDQKLVALTDKINEHAMEHAP</sequence>
<keyword evidence="3" id="KW-1185">Reference proteome</keyword>
<reference evidence="2 3" key="1">
    <citation type="submission" date="2024-02" db="EMBL/GenBank/DDBJ databases">
        <title>A chromosome-level genome assembly of Drosophila madeirensis, a fruit fly species endemic to Madeira island.</title>
        <authorList>
            <person name="Tomihara K."/>
            <person name="Llopart A."/>
            <person name="Yamamoto D."/>
        </authorList>
    </citation>
    <scope>NUCLEOTIDE SEQUENCE [LARGE SCALE GENOMIC DNA]</scope>
    <source>
        <strain evidence="2 3">RF1</strain>
    </source>
</reference>
<name>A0AAU9G3P0_DROMD</name>
<organism evidence="2 3">
    <name type="scientific">Drosophila madeirensis</name>
    <name type="common">Fruit fly</name>
    <dbReference type="NCBI Taxonomy" id="30013"/>
    <lineage>
        <taxon>Eukaryota</taxon>
        <taxon>Metazoa</taxon>
        <taxon>Ecdysozoa</taxon>
        <taxon>Arthropoda</taxon>
        <taxon>Hexapoda</taxon>
        <taxon>Insecta</taxon>
        <taxon>Pterygota</taxon>
        <taxon>Neoptera</taxon>
        <taxon>Endopterygota</taxon>
        <taxon>Diptera</taxon>
        <taxon>Brachycera</taxon>
        <taxon>Muscomorpha</taxon>
        <taxon>Ephydroidea</taxon>
        <taxon>Drosophilidae</taxon>
        <taxon>Drosophila</taxon>
        <taxon>Sophophora</taxon>
    </lineage>
</organism>
<feature type="compositionally biased region" description="Polar residues" evidence="1">
    <location>
        <begin position="22"/>
        <end position="36"/>
    </location>
</feature>
<evidence type="ECO:0000313" key="3">
    <source>
        <dbReference type="Proteomes" id="UP001500889"/>
    </source>
</evidence>
<proteinExistence type="predicted"/>
<protein>
    <submittedName>
        <fullName evidence="2">Uncharacterized protein</fullName>
    </submittedName>
</protein>
<accession>A0AAU9G3P0</accession>
<evidence type="ECO:0000313" key="2">
    <source>
        <dbReference type="EMBL" id="BFG02505.1"/>
    </source>
</evidence>
<dbReference type="EMBL" id="AP029266">
    <property type="protein sequence ID" value="BFG02505.1"/>
    <property type="molecule type" value="Genomic_DNA"/>
</dbReference>